<keyword evidence="2" id="KW-0496">Mitochondrion</keyword>
<feature type="compositionally biased region" description="Polar residues" evidence="1">
    <location>
        <begin position="14"/>
        <end position="29"/>
    </location>
</feature>
<evidence type="ECO:0000256" key="1">
    <source>
        <dbReference type="SAM" id="MobiDB-lite"/>
    </source>
</evidence>
<sequence length="84" mass="9625">MSDAYQEYRKITAQKPQGGTTPSSYQERIQQAMPGSPSTSSRKAIVRLSLTLGIRHDRISSYIQLYIIKAQARTRPRYRPLRKA</sequence>
<dbReference type="AlphaFoldDB" id="A0A101M0U9"/>
<evidence type="ECO:0000313" key="2">
    <source>
        <dbReference type="EMBL" id="KUM48964.1"/>
    </source>
</evidence>
<proteinExistence type="predicted"/>
<dbReference type="EMBL" id="LKAM01000004">
    <property type="protein sequence ID" value="KUM48964.1"/>
    <property type="molecule type" value="Genomic_DNA"/>
</dbReference>
<gene>
    <name evidence="2" type="ORF">ABT39_MTgene4300</name>
</gene>
<reference evidence="2" key="1">
    <citation type="journal article" date="2015" name="Genome Biol. Evol.">
        <title>Organellar Genomes of White Spruce (Picea glauca): Assembly and Annotation.</title>
        <authorList>
            <person name="Jackman S.D."/>
            <person name="Warren R.L."/>
            <person name="Gibb E.A."/>
            <person name="Vandervalk B.P."/>
            <person name="Mohamadi H."/>
            <person name="Chu J."/>
            <person name="Raymond A."/>
            <person name="Pleasance S."/>
            <person name="Coope R."/>
            <person name="Wildung M.R."/>
            <person name="Ritland C.E."/>
            <person name="Bousquet J."/>
            <person name="Jones S.J."/>
            <person name="Bohlmann J."/>
            <person name="Birol I."/>
        </authorList>
    </citation>
    <scope>NUCLEOTIDE SEQUENCE [LARGE SCALE GENOMIC DNA]</scope>
    <source>
        <tissue evidence="2">Flushing bud</tissue>
    </source>
</reference>
<feature type="region of interest" description="Disordered" evidence="1">
    <location>
        <begin position="1"/>
        <end position="40"/>
    </location>
</feature>
<protein>
    <submittedName>
        <fullName evidence="2">Uncharacterized protein</fullName>
    </submittedName>
</protein>
<organism evidence="2">
    <name type="scientific">Picea glauca</name>
    <name type="common">White spruce</name>
    <name type="synonym">Pinus glauca</name>
    <dbReference type="NCBI Taxonomy" id="3330"/>
    <lineage>
        <taxon>Eukaryota</taxon>
        <taxon>Viridiplantae</taxon>
        <taxon>Streptophyta</taxon>
        <taxon>Embryophyta</taxon>
        <taxon>Tracheophyta</taxon>
        <taxon>Spermatophyta</taxon>
        <taxon>Pinopsida</taxon>
        <taxon>Pinidae</taxon>
        <taxon>Conifers I</taxon>
        <taxon>Pinales</taxon>
        <taxon>Pinaceae</taxon>
        <taxon>Picea</taxon>
    </lineage>
</organism>
<feature type="compositionally biased region" description="Basic and acidic residues" evidence="1">
    <location>
        <begin position="1"/>
        <end position="10"/>
    </location>
</feature>
<comment type="caution">
    <text evidence="2">The sequence shown here is derived from an EMBL/GenBank/DDBJ whole genome shotgun (WGS) entry which is preliminary data.</text>
</comment>
<geneLocation type="mitochondrion" evidence="2"/>
<accession>A0A101M0U9</accession>
<name>A0A101M0U9_PICGL</name>